<comment type="caution">
    <text evidence="2">The sequence shown here is derived from an EMBL/GenBank/DDBJ whole genome shotgun (WGS) entry which is preliminary data.</text>
</comment>
<accession>A0A364XV02</accession>
<reference evidence="2 3" key="1">
    <citation type="submission" date="2018-06" db="EMBL/GenBank/DDBJ databases">
        <title>Chryseolinea flavus sp. nov., a member of the phylum Bacteroidetes isolated from soil.</title>
        <authorList>
            <person name="Li Y."/>
            <person name="Wang J."/>
        </authorList>
    </citation>
    <scope>NUCLEOTIDE SEQUENCE [LARGE SCALE GENOMIC DNA]</scope>
    <source>
        <strain evidence="2 3">SDU1-6</strain>
    </source>
</reference>
<dbReference type="AlphaFoldDB" id="A0A364XV02"/>
<keyword evidence="1" id="KW-0732">Signal</keyword>
<feature type="signal peptide" evidence="1">
    <location>
        <begin position="1"/>
        <end position="20"/>
    </location>
</feature>
<dbReference type="OrthoDB" id="610424at2"/>
<dbReference type="RefSeq" id="WP_112750038.1">
    <property type="nucleotide sequence ID" value="NZ_QMFY01000027.1"/>
</dbReference>
<gene>
    <name evidence="2" type="ORF">DQQ10_26815</name>
</gene>
<dbReference type="Proteomes" id="UP000251889">
    <property type="component" value="Unassembled WGS sequence"/>
</dbReference>
<evidence type="ECO:0000313" key="3">
    <source>
        <dbReference type="Proteomes" id="UP000251889"/>
    </source>
</evidence>
<name>A0A364XV02_9BACT</name>
<dbReference type="EMBL" id="QMFY01000027">
    <property type="protein sequence ID" value="RAV97787.1"/>
    <property type="molecule type" value="Genomic_DNA"/>
</dbReference>
<evidence type="ECO:0000313" key="2">
    <source>
        <dbReference type="EMBL" id="RAV97787.1"/>
    </source>
</evidence>
<organism evidence="2 3">
    <name type="scientific">Pseudochryseolinea flava</name>
    <dbReference type="NCBI Taxonomy" id="2059302"/>
    <lineage>
        <taxon>Bacteria</taxon>
        <taxon>Pseudomonadati</taxon>
        <taxon>Bacteroidota</taxon>
        <taxon>Cytophagia</taxon>
        <taxon>Cytophagales</taxon>
        <taxon>Fulvivirgaceae</taxon>
        <taxon>Pseudochryseolinea</taxon>
    </lineage>
</organism>
<sequence length="373" mass="39955">MMTKFSVISFCLLLAAKVSAQITIANGTAIVASDGTEIVAAVKGNVSNGSTYDFANANLRITLQPNTIDQTIGGNLVVQSLNLVSGTNTIANGTLTLKEQIYFNTGLLMPGSSGKILYTGVRENIHGDEAGRFDDSYVDGKFYVLHSGRNFFPIGTESIGFAPAYLDGNGTDEVAMQVFGEDGGFLFDPTGNIGEVDVTRYWEITTANLAGLDSKVTLATNGVVMANPDLAPVVVQADAPGTHVENLLSVINGAEITSRRSVTKPIVTVGGSREVELVIHDIITPFSTGDPNDYLVIDNIEKFMVNKVTLLDRWGGKVHEWNNFTNYGPPYLNPDGFDFKTLSPGGYICVVEYGDPESGMNTKSQMVTVLKVN</sequence>
<protein>
    <recommendedName>
        <fullName evidence="4">Gliding motility-associated C-terminal domain-containing protein</fullName>
    </recommendedName>
</protein>
<proteinExistence type="predicted"/>
<evidence type="ECO:0000256" key="1">
    <source>
        <dbReference type="SAM" id="SignalP"/>
    </source>
</evidence>
<dbReference type="Pfam" id="PF13585">
    <property type="entry name" value="CHU_C"/>
    <property type="match status" value="1"/>
</dbReference>
<evidence type="ECO:0008006" key="4">
    <source>
        <dbReference type="Google" id="ProtNLM"/>
    </source>
</evidence>
<keyword evidence="3" id="KW-1185">Reference proteome</keyword>
<feature type="chain" id="PRO_5016676999" description="Gliding motility-associated C-terminal domain-containing protein" evidence="1">
    <location>
        <begin position="21"/>
        <end position="373"/>
    </location>
</feature>